<sequence>MVRNKLSWKLVFYLISLNVFTKSLPIDQKEIDSTLRNTNVPEIKNLVSSPVSEAVQEEITVSTIESDKANETVARNKTRNSLNRQIRPGQSVRRYAIQLTLNGDSFDGRAVIDVELEQNTNEDPIVFHAEGLTVTSVEAGVFTEANAQPADFSQDDGLLEVEPTQVALSYILIIQYTAQLEGGGRGLYMGEGFDTSYIGMNLHPTHARRVFPCMDEPTEASTIRFTFDNMGYTNLIGNSLLEDNSETQFRALQGPPHLWGVVAHNMIPLSIPTSNVVLQARAGLAGQTSQADIAINSYFNNMNDWTQKDYFEIVLNQNNNFNILALPDVDREWHTLSTTGIWEPYLLMEQTHSITQRKAALVKIGEAIARQWFGYVIFPENWRYEWVVSGLASYSAWEMFKILQTGTVDNDITLLDVDSLFVADIIQESLLRDGYACSQPLESENDLFEEEDIRSHIYSNMKVKAPAILWMLRKVLGGEDMDFIQSAARALLAGRALQTVNTLNFIDALNSDWIFNGNDAVDDIYEFLEPWITLTGYPLIHVGLRQGGVLITQERFSITQQNHVHFIVPLTYTTSRNPNFEEPNTYPMLMMDATTTLNMALDEDEGEFVLFNIQGQGYYRVNYDGELWERIIDALNDPDSREEIHPLNRATLVDDALNLARSGRLDYDIAFQVVLSMEHETEYAVWKAFERNMNFLRKTLEAMVAEDDDLDPDIYLRMVRRTVIAVENELGFYPDPLINEPVMETLTRGLVMNHACRAGYRPCIAAAVDWFYDPNSNDPAVNPNIPHELRPAVYCAMVKEDDNDAIDALYARLEVVPTVYERVVILESFACSQDDDFIRTYLEETIAGNSPYTTEEKTRIFKAVAESSFENAFQALLFMTRRVNEIRDSYGGDEKLEELVFVLSENMVNFLANDFSIFVFAQNNNLDDSQMIAERALDHVNENMMWETRYLEYVYEWIDENDAPTLMVSLVLVFISFAVALFNH</sequence>
<accession>A0ACC1D3U6</accession>
<protein>
    <submittedName>
        <fullName evidence="1">Uncharacterized protein</fullName>
    </submittedName>
</protein>
<proteinExistence type="predicted"/>
<evidence type="ECO:0000313" key="1">
    <source>
        <dbReference type="EMBL" id="KAJ0178636.1"/>
    </source>
</evidence>
<gene>
    <name evidence="1" type="ORF">K1T71_005411</name>
</gene>
<dbReference type="Proteomes" id="UP000824533">
    <property type="component" value="Linkage Group LG09"/>
</dbReference>
<organism evidence="1 2">
    <name type="scientific">Dendrolimus kikuchii</name>
    <dbReference type="NCBI Taxonomy" id="765133"/>
    <lineage>
        <taxon>Eukaryota</taxon>
        <taxon>Metazoa</taxon>
        <taxon>Ecdysozoa</taxon>
        <taxon>Arthropoda</taxon>
        <taxon>Hexapoda</taxon>
        <taxon>Insecta</taxon>
        <taxon>Pterygota</taxon>
        <taxon>Neoptera</taxon>
        <taxon>Endopterygota</taxon>
        <taxon>Lepidoptera</taxon>
        <taxon>Glossata</taxon>
        <taxon>Ditrysia</taxon>
        <taxon>Bombycoidea</taxon>
        <taxon>Lasiocampidae</taxon>
        <taxon>Dendrolimus</taxon>
    </lineage>
</organism>
<reference evidence="1 2" key="1">
    <citation type="journal article" date="2021" name="Front. Genet.">
        <title>Chromosome-Level Genome Assembly Reveals Significant Gene Expansion in the Toll and IMD Signaling Pathways of Dendrolimus kikuchii.</title>
        <authorList>
            <person name="Zhou J."/>
            <person name="Wu P."/>
            <person name="Xiong Z."/>
            <person name="Liu N."/>
            <person name="Zhao N."/>
            <person name="Ji M."/>
            <person name="Qiu Y."/>
            <person name="Yang B."/>
        </authorList>
    </citation>
    <scope>NUCLEOTIDE SEQUENCE [LARGE SCALE GENOMIC DNA]</scope>
    <source>
        <strain evidence="1">Ann1</strain>
    </source>
</reference>
<dbReference type="EMBL" id="CM034395">
    <property type="protein sequence ID" value="KAJ0178636.1"/>
    <property type="molecule type" value="Genomic_DNA"/>
</dbReference>
<name>A0ACC1D3U6_9NEOP</name>
<comment type="caution">
    <text evidence="1">The sequence shown here is derived from an EMBL/GenBank/DDBJ whole genome shotgun (WGS) entry which is preliminary data.</text>
</comment>
<evidence type="ECO:0000313" key="2">
    <source>
        <dbReference type="Proteomes" id="UP000824533"/>
    </source>
</evidence>
<keyword evidence="2" id="KW-1185">Reference proteome</keyword>